<evidence type="ECO:0000259" key="2">
    <source>
        <dbReference type="Pfam" id="PF02470"/>
    </source>
</evidence>
<gene>
    <name evidence="3" type="ORF">AVDCRST_MAG53-3526</name>
</gene>
<feature type="region of interest" description="Disordered" evidence="1">
    <location>
        <begin position="412"/>
        <end position="450"/>
    </location>
</feature>
<dbReference type="Pfam" id="PF02470">
    <property type="entry name" value="MlaD"/>
    <property type="match status" value="1"/>
</dbReference>
<evidence type="ECO:0000256" key="1">
    <source>
        <dbReference type="SAM" id="MobiDB-lite"/>
    </source>
</evidence>
<feature type="domain" description="Mce/MlaD" evidence="2">
    <location>
        <begin position="20"/>
        <end position="87"/>
    </location>
</feature>
<dbReference type="InterPro" id="IPR052336">
    <property type="entry name" value="MlaD_Phospholipid_Transporter"/>
</dbReference>
<reference evidence="3" key="1">
    <citation type="submission" date="2020-02" db="EMBL/GenBank/DDBJ databases">
        <authorList>
            <person name="Meier V. D."/>
        </authorList>
    </citation>
    <scope>NUCLEOTIDE SEQUENCE</scope>
    <source>
        <strain evidence="3">AVDCRST_MAG53</strain>
    </source>
</reference>
<evidence type="ECO:0000313" key="3">
    <source>
        <dbReference type="EMBL" id="CAA9520727.1"/>
    </source>
</evidence>
<dbReference type="InterPro" id="IPR003399">
    <property type="entry name" value="Mce/MlaD"/>
</dbReference>
<dbReference type="AlphaFoldDB" id="A0A6J4TDQ5"/>
<accession>A0A6J4TDQ5</accession>
<dbReference type="PANTHER" id="PTHR33371:SF4">
    <property type="entry name" value="INTERMEMBRANE PHOSPHOLIPID TRANSPORT SYSTEM BINDING PROTEIN MLAD"/>
    <property type="match status" value="1"/>
</dbReference>
<protein>
    <recommendedName>
        <fullName evidence="2">Mce/MlaD domain-containing protein</fullName>
    </recommendedName>
</protein>
<proteinExistence type="predicted"/>
<dbReference type="PANTHER" id="PTHR33371">
    <property type="entry name" value="INTERMEMBRANE PHOSPHOLIPID TRANSPORT SYSTEM BINDING PROTEIN MLAD-RELATED"/>
    <property type="match status" value="1"/>
</dbReference>
<organism evidence="3">
    <name type="scientific">uncultured Solirubrobacteraceae bacterium</name>
    <dbReference type="NCBI Taxonomy" id="1162706"/>
    <lineage>
        <taxon>Bacteria</taxon>
        <taxon>Bacillati</taxon>
        <taxon>Actinomycetota</taxon>
        <taxon>Thermoleophilia</taxon>
        <taxon>Solirubrobacterales</taxon>
        <taxon>Solirubrobacteraceae</taxon>
        <taxon>environmental samples</taxon>
    </lineage>
</organism>
<sequence length="450" mass="48551">MLVLALVLLALVLLRGGGGGYEIDARLANAGNLVKGNLVTVAGEEVGKVKEIRLSDDGLAVARLSVDDEYAPLRQGTRAVVRKRSLSSIANDIIELQLGEGDAPDIEEGGTITAVNTESDVPLDAVFNTFDPVARVAVGKTFKLFRDFNRGKEERARAAFMYLNPALSSSSRLFAELDRNKPDLERFITATASLTTDLSARDDELAGLVTNLGTTMRALASERESLGSALDQLPTFLRRTNTTFVNLRASLDDLDPLVTAATPVVRDKLRPLFAELRPFAAGAEPTVRDLSRTIRQPGADNDLVDLLERQPAVDRIANAKAQRNGREREGAFPAMRRAAQGASPQLGFLRPYGVDLVGWFDDFSASGAYDALGSFSRAGLQVNQFTFNPLLDRVLPVPGALRPLLESESLATGRNNRCPGSIERRAGDGTNPYKPSADFNCDASQVPIGR</sequence>
<name>A0A6J4TDQ5_9ACTN</name>
<dbReference type="EMBL" id="CADCVR010000102">
    <property type="protein sequence ID" value="CAA9520727.1"/>
    <property type="molecule type" value="Genomic_DNA"/>
</dbReference>